<dbReference type="FunFam" id="3.40.47.10:FF:000029">
    <property type="entry name" value="3-oxoacyl-[acyl-carrier-protein] synthase 1"/>
    <property type="match status" value="1"/>
</dbReference>
<dbReference type="InterPro" id="IPR014030">
    <property type="entry name" value="Ketoacyl_synth_N"/>
</dbReference>
<evidence type="ECO:0000256" key="13">
    <source>
        <dbReference type="ARBA" id="ARBA00047659"/>
    </source>
</evidence>
<evidence type="ECO:0000256" key="2">
    <source>
        <dbReference type="ARBA" id="ARBA00008467"/>
    </source>
</evidence>
<evidence type="ECO:0000256" key="5">
    <source>
        <dbReference type="ARBA" id="ARBA00022516"/>
    </source>
</evidence>
<evidence type="ECO:0000313" key="19">
    <source>
        <dbReference type="Proteomes" id="UP000680750"/>
    </source>
</evidence>
<dbReference type="SUPFAM" id="SSF53901">
    <property type="entry name" value="Thiolase-like"/>
    <property type="match status" value="2"/>
</dbReference>
<feature type="domain" description="Ketosynthase family 3 (KS3)" evidence="17">
    <location>
        <begin position="7"/>
        <end position="414"/>
    </location>
</feature>
<dbReference type="Gene3D" id="3.40.47.10">
    <property type="match status" value="1"/>
</dbReference>
<evidence type="ECO:0000256" key="8">
    <source>
        <dbReference type="ARBA" id="ARBA00023098"/>
    </source>
</evidence>
<dbReference type="PIRSF" id="PIRSF000447">
    <property type="entry name" value="KAS_II"/>
    <property type="match status" value="1"/>
</dbReference>
<keyword evidence="9 14" id="KW-0275">Fatty acid biosynthesis</keyword>
<dbReference type="Pfam" id="PF00109">
    <property type="entry name" value="ketoacyl-synt"/>
    <property type="match status" value="1"/>
</dbReference>
<evidence type="ECO:0000256" key="10">
    <source>
        <dbReference type="ARBA" id="ARBA00023315"/>
    </source>
</evidence>
<dbReference type="InterPro" id="IPR017568">
    <property type="entry name" value="3-oxoacyl-ACP_synth-2"/>
</dbReference>
<keyword evidence="5 14" id="KW-0444">Lipid biosynthesis</keyword>
<evidence type="ECO:0000256" key="4">
    <source>
        <dbReference type="ARBA" id="ARBA00014657"/>
    </source>
</evidence>
<dbReference type="RefSeq" id="WP_030444997.1">
    <property type="nucleotide sequence ID" value="NZ_AP023354.1"/>
</dbReference>
<dbReference type="FunFam" id="3.40.47.10:FF:000018">
    <property type="entry name" value="3-oxoacyl-[acyl-carrier-protein] synthase 2"/>
    <property type="match status" value="1"/>
</dbReference>
<dbReference type="OrthoDB" id="9808669at2"/>
<dbReference type="AlphaFoldDB" id="A0A810KRX0"/>
<dbReference type="GO" id="GO:0005829">
    <property type="term" value="C:cytosol"/>
    <property type="evidence" value="ECO:0007669"/>
    <property type="project" value="TreeGrafter"/>
</dbReference>
<comment type="catalytic activity">
    <reaction evidence="13 14">
        <text>a fatty acyl-[ACP] + malonyl-[ACP] + H(+) = a 3-oxoacyl-[ACP] + holo-[ACP] + CO2</text>
        <dbReference type="Rhea" id="RHEA:22836"/>
        <dbReference type="Rhea" id="RHEA-COMP:9623"/>
        <dbReference type="Rhea" id="RHEA-COMP:9685"/>
        <dbReference type="Rhea" id="RHEA-COMP:9916"/>
        <dbReference type="Rhea" id="RHEA-COMP:14125"/>
        <dbReference type="ChEBI" id="CHEBI:15378"/>
        <dbReference type="ChEBI" id="CHEBI:16526"/>
        <dbReference type="ChEBI" id="CHEBI:64479"/>
        <dbReference type="ChEBI" id="CHEBI:78449"/>
        <dbReference type="ChEBI" id="CHEBI:78776"/>
        <dbReference type="ChEBI" id="CHEBI:138651"/>
    </reaction>
</comment>
<dbReference type="EC" id="2.3.1.179" evidence="3 14"/>
<dbReference type="PROSITE" id="PS52004">
    <property type="entry name" value="KS3_2"/>
    <property type="match status" value="1"/>
</dbReference>
<keyword evidence="7" id="KW-0276">Fatty acid metabolism</keyword>
<comment type="function">
    <text evidence="11 14">Involved in the type II fatty acid elongation cycle. Catalyzes the elongation of a wide range of acyl-ACP by the addition of two carbons from malonyl-ACP to an acyl acceptor. Can efficiently catalyze the conversion of palmitoleoyl-ACP (cis-hexadec-9-enoyl-ACP) to cis-vaccenoyl-ACP (cis-octadec-11-enoyl-ACP), an essential step in the thermal regulation of fatty acid composition.</text>
</comment>
<proteinExistence type="inferred from homology"/>
<dbReference type="GO" id="GO:0004315">
    <property type="term" value="F:3-oxoacyl-[acyl-carrier-protein] synthase activity"/>
    <property type="evidence" value="ECO:0007669"/>
    <property type="project" value="UniProtKB-UniRule"/>
</dbReference>
<protein>
    <recommendedName>
        <fullName evidence="4 14">3-oxoacyl-[acyl-carrier-protein] synthase 2</fullName>
        <ecNumber evidence="3 14">2.3.1.179</ecNumber>
    </recommendedName>
</protein>
<dbReference type="UniPathway" id="UPA00094"/>
<evidence type="ECO:0000259" key="17">
    <source>
        <dbReference type="PROSITE" id="PS52004"/>
    </source>
</evidence>
<comment type="similarity">
    <text evidence="2 14 16">Belongs to the thiolase-like superfamily. Beta-ketoacyl-ACP synthases family.</text>
</comment>
<evidence type="ECO:0000256" key="9">
    <source>
        <dbReference type="ARBA" id="ARBA00023160"/>
    </source>
</evidence>
<sequence>MNPQPARRRVVITGRGAITPIGLNVAEFWASLMAGRSGIGPITSFDASGLPVRIAGEIKGFEPTDWMERKVSRRIDRFAHYAIASTLQALEESKLTIDDDIAPRVGVLVGSGFGATLILHHSAINMVEKGFRGLTPWITAGAAIDSAAGEVALRVNAQGPSGAISTACASGTDAVGMGMRMIMYGNADVVLAGGSDNSVTSVDVGSAAMSRALSKRNDDPERASRPFDVDRDGFVVSAGAGMVVLEELEHALSRGALILAEVIGYGASTDAYHPTAPHPTGRGARQAMQAALTDAGVRPEDIDYINAHGTSTVLNDRTESQAIRTLFGEHALRIPISSTKSMTGHMIGAAGVVELMATVNAMLDGRVPPTINCDNPEDPELNYVPHKPQEHRVDVAMSNSFGFAGHNAVAVVRRWQG</sequence>
<evidence type="ECO:0000256" key="6">
    <source>
        <dbReference type="ARBA" id="ARBA00022679"/>
    </source>
</evidence>
<evidence type="ECO:0000256" key="3">
    <source>
        <dbReference type="ARBA" id="ARBA00012356"/>
    </source>
</evidence>
<comment type="catalytic activity">
    <reaction evidence="12 14">
        <text>(9Z)-hexadecenoyl-[ACP] + malonyl-[ACP] + H(+) = 3-oxo-(11Z)-octadecenoyl-[ACP] + holo-[ACP] + CO2</text>
        <dbReference type="Rhea" id="RHEA:55040"/>
        <dbReference type="Rhea" id="RHEA-COMP:9623"/>
        <dbReference type="Rhea" id="RHEA-COMP:9685"/>
        <dbReference type="Rhea" id="RHEA-COMP:10800"/>
        <dbReference type="Rhea" id="RHEA-COMP:14074"/>
        <dbReference type="ChEBI" id="CHEBI:15378"/>
        <dbReference type="ChEBI" id="CHEBI:16526"/>
        <dbReference type="ChEBI" id="CHEBI:64479"/>
        <dbReference type="ChEBI" id="CHEBI:78449"/>
        <dbReference type="ChEBI" id="CHEBI:83989"/>
        <dbReference type="ChEBI" id="CHEBI:138538"/>
        <dbReference type="EC" id="2.3.1.179"/>
    </reaction>
</comment>
<dbReference type="PANTHER" id="PTHR11712:SF336">
    <property type="entry name" value="3-OXOACYL-[ACYL-CARRIER-PROTEIN] SYNTHASE, MITOCHONDRIAL"/>
    <property type="match status" value="1"/>
</dbReference>
<keyword evidence="6 14" id="KW-0808">Transferase</keyword>
<accession>A0A810KRX0</accession>
<dbReference type="EMBL" id="AP023354">
    <property type="protein sequence ID" value="BCJ25943.1"/>
    <property type="molecule type" value="Genomic_DNA"/>
</dbReference>
<dbReference type="KEGG" id="aser:Asera_00510"/>
<evidence type="ECO:0000256" key="7">
    <source>
        <dbReference type="ARBA" id="ARBA00022832"/>
    </source>
</evidence>
<evidence type="ECO:0000256" key="16">
    <source>
        <dbReference type="RuleBase" id="RU003694"/>
    </source>
</evidence>
<gene>
    <name evidence="18" type="ORF">Asera_00510</name>
</gene>
<evidence type="ECO:0000256" key="14">
    <source>
        <dbReference type="PIRNR" id="PIRNR000447"/>
    </source>
</evidence>
<dbReference type="Pfam" id="PF02801">
    <property type="entry name" value="Ketoacyl-synt_C"/>
    <property type="match status" value="1"/>
</dbReference>
<comment type="pathway">
    <text evidence="1 14">Lipid metabolism; fatty acid biosynthesis.</text>
</comment>
<dbReference type="CDD" id="cd00834">
    <property type="entry name" value="KAS_I_II"/>
    <property type="match status" value="1"/>
</dbReference>
<name>A0A810KRX0_9ACTN</name>
<keyword evidence="10 14" id="KW-0012">Acyltransferase</keyword>
<dbReference type="InterPro" id="IPR000794">
    <property type="entry name" value="Beta-ketoacyl_synthase"/>
</dbReference>
<dbReference type="InterPro" id="IPR018201">
    <property type="entry name" value="Ketoacyl_synth_AS"/>
</dbReference>
<evidence type="ECO:0000256" key="1">
    <source>
        <dbReference type="ARBA" id="ARBA00005194"/>
    </source>
</evidence>
<keyword evidence="19" id="KW-1185">Reference proteome</keyword>
<evidence type="ECO:0000256" key="12">
    <source>
        <dbReference type="ARBA" id="ARBA00047318"/>
    </source>
</evidence>
<dbReference type="InterPro" id="IPR014031">
    <property type="entry name" value="Ketoacyl_synth_C"/>
</dbReference>
<dbReference type="GO" id="GO:0030497">
    <property type="term" value="P:fatty acid elongation"/>
    <property type="evidence" value="ECO:0007669"/>
    <property type="project" value="UniProtKB-ARBA"/>
</dbReference>
<dbReference type="Proteomes" id="UP000680750">
    <property type="component" value="Chromosome"/>
</dbReference>
<feature type="active site" description="For beta-ketoacyl synthase activity" evidence="15">
    <location>
        <position position="168"/>
    </location>
</feature>
<dbReference type="PROSITE" id="PS00606">
    <property type="entry name" value="KS3_1"/>
    <property type="match status" value="1"/>
</dbReference>
<dbReference type="NCBIfam" id="NF005589">
    <property type="entry name" value="PRK07314.1"/>
    <property type="match status" value="1"/>
</dbReference>
<dbReference type="SMART" id="SM00825">
    <property type="entry name" value="PKS_KS"/>
    <property type="match status" value="1"/>
</dbReference>
<reference evidence="18" key="1">
    <citation type="submission" date="2020-08" db="EMBL/GenBank/DDBJ databases">
        <title>Whole genome shotgun sequence of Actinocatenispora sera NBRC 101916.</title>
        <authorList>
            <person name="Komaki H."/>
            <person name="Tamura T."/>
        </authorList>
    </citation>
    <scope>NUCLEOTIDE SEQUENCE</scope>
    <source>
        <strain evidence="18">NBRC 101916</strain>
    </source>
</reference>
<evidence type="ECO:0000256" key="15">
    <source>
        <dbReference type="PIRSR" id="PIRSR000447-1"/>
    </source>
</evidence>
<dbReference type="NCBIfam" id="TIGR03150">
    <property type="entry name" value="fabF"/>
    <property type="match status" value="1"/>
</dbReference>
<organism evidence="18 19">
    <name type="scientific">Actinocatenispora sera</name>
    <dbReference type="NCBI Taxonomy" id="390989"/>
    <lineage>
        <taxon>Bacteria</taxon>
        <taxon>Bacillati</taxon>
        <taxon>Actinomycetota</taxon>
        <taxon>Actinomycetes</taxon>
        <taxon>Micromonosporales</taxon>
        <taxon>Micromonosporaceae</taxon>
        <taxon>Actinocatenispora</taxon>
    </lineage>
</organism>
<dbReference type="InterPro" id="IPR020841">
    <property type="entry name" value="PKS_Beta-ketoAc_synthase_dom"/>
</dbReference>
<evidence type="ECO:0000313" key="18">
    <source>
        <dbReference type="EMBL" id="BCJ25943.1"/>
    </source>
</evidence>
<evidence type="ECO:0000256" key="11">
    <source>
        <dbReference type="ARBA" id="ARBA00024006"/>
    </source>
</evidence>
<dbReference type="InterPro" id="IPR016039">
    <property type="entry name" value="Thiolase-like"/>
</dbReference>
<dbReference type="PANTHER" id="PTHR11712">
    <property type="entry name" value="POLYKETIDE SYNTHASE-RELATED"/>
    <property type="match status" value="1"/>
</dbReference>
<keyword evidence="8" id="KW-0443">Lipid metabolism</keyword>